<dbReference type="EMBL" id="LS974625">
    <property type="protein sequence ID" value="CAG7867615.1"/>
    <property type="molecule type" value="Genomic_DNA"/>
</dbReference>
<keyword evidence="3" id="KW-0295">Fungicide</keyword>
<proteinExistence type="inferred from homology"/>
<organism evidence="7 8">
    <name type="scientific">Brassica campestris</name>
    <name type="common">Field mustard</name>
    <dbReference type="NCBI Taxonomy" id="3711"/>
    <lineage>
        <taxon>Eukaryota</taxon>
        <taxon>Viridiplantae</taxon>
        <taxon>Streptophyta</taxon>
        <taxon>Embryophyta</taxon>
        <taxon>Tracheophyta</taxon>
        <taxon>Spermatophyta</taxon>
        <taxon>Magnoliopsida</taxon>
        <taxon>eudicotyledons</taxon>
        <taxon>Gunneridae</taxon>
        <taxon>Pentapetalae</taxon>
        <taxon>rosids</taxon>
        <taxon>malvids</taxon>
        <taxon>Brassicales</taxon>
        <taxon>Brassicaceae</taxon>
        <taxon>Brassiceae</taxon>
        <taxon>Brassica</taxon>
    </lineage>
</organism>
<dbReference type="GO" id="GO:0031640">
    <property type="term" value="P:killing of cells of another organism"/>
    <property type="evidence" value="ECO:0007669"/>
    <property type="project" value="UniProtKB-KW"/>
</dbReference>
<dbReference type="PANTHER" id="PTHR33830:SF38">
    <property type="entry name" value="DEFENSIN-LIKE PROTEIN 153-RELATED"/>
    <property type="match status" value="1"/>
</dbReference>
<keyword evidence="6" id="KW-0732">Signal</keyword>
<evidence type="ECO:0000313" key="7">
    <source>
        <dbReference type="EMBL" id="CAG7867615.1"/>
    </source>
</evidence>
<feature type="chain" id="PRO_5034238772" description="Knottin scorpion toxin-like domain-containing protein" evidence="6">
    <location>
        <begin position="26"/>
        <end position="83"/>
    </location>
</feature>
<comment type="similarity">
    <text evidence="1">Belongs to the DEFL family.</text>
</comment>
<gene>
    <name evidence="7" type="ORF">BRAPAZ1V2_A09P80820.2</name>
</gene>
<accession>A0A8D9G368</accession>
<evidence type="ECO:0000313" key="8">
    <source>
        <dbReference type="Proteomes" id="UP000694005"/>
    </source>
</evidence>
<keyword evidence="5" id="KW-1015">Disulfide bond</keyword>
<dbReference type="PANTHER" id="PTHR33830">
    <property type="entry name" value="DEFENSIN-LIKE PROTEIN 184-RELATED"/>
    <property type="match status" value="1"/>
</dbReference>
<dbReference type="Proteomes" id="UP000694005">
    <property type="component" value="Chromosome A09"/>
</dbReference>
<evidence type="ECO:0000256" key="2">
    <source>
        <dbReference type="ARBA" id="ARBA00022529"/>
    </source>
</evidence>
<evidence type="ECO:0000256" key="6">
    <source>
        <dbReference type="SAM" id="SignalP"/>
    </source>
</evidence>
<evidence type="ECO:0000256" key="5">
    <source>
        <dbReference type="ARBA" id="ARBA00023157"/>
    </source>
</evidence>
<sequence length="83" mass="9395">MKIAFKPWFIDYVLIIIMTGEITIAQKRKSKETCRQNLQNKDGTCEPKSCEAECVRRHKPGTGRCGQGTGKIPICICFYDCPP</sequence>
<dbReference type="InterPro" id="IPR010851">
    <property type="entry name" value="DEFL"/>
</dbReference>
<name>A0A8D9G368_BRACM</name>
<dbReference type="Gramene" id="A09p80820.2_BraZ1">
    <property type="protein sequence ID" value="A09p80820.2_BraZ1.CDS"/>
    <property type="gene ID" value="A09g80820.2_BraZ1"/>
</dbReference>
<keyword evidence="4" id="KW-0611">Plant defense</keyword>
<protein>
    <recommendedName>
        <fullName evidence="9">Knottin scorpion toxin-like domain-containing protein</fullName>
    </recommendedName>
</protein>
<reference evidence="7 8" key="1">
    <citation type="submission" date="2021-07" db="EMBL/GenBank/DDBJ databases">
        <authorList>
            <consortium name="Genoscope - CEA"/>
            <person name="William W."/>
        </authorList>
    </citation>
    <scope>NUCLEOTIDE SEQUENCE [LARGE SCALE GENOMIC DNA]</scope>
</reference>
<dbReference type="AlphaFoldDB" id="A0A8D9G368"/>
<dbReference type="Pfam" id="PF07333">
    <property type="entry name" value="SLR1-BP"/>
    <property type="match status" value="1"/>
</dbReference>
<keyword evidence="2" id="KW-0929">Antimicrobial</keyword>
<evidence type="ECO:0000256" key="3">
    <source>
        <dbReference type="ARBA" id="ARBA00022577"/>
    </source>
</evidence>
<evidence type="ECO:0008006" key="9">
    <source>
        <dbReference type="Google" id="ProtNLM"/>
    </source>
</evidence>
<evidence type="ECO:0000256" key="1">
    <source>
        <dbReference type="ARBA" id="ARBA00006722"/>
    </source>
</evidence>
<feature type="signal peptide" evidence="6">
    <location>
        <begin position="1"/>
        <end position="25"/>
    </location>
</feature>
<evidence type="ECO:0000256" key="4">
    <source>
        <dbReference type="ARBA" id="ARBA00022821"/>
    </source>
</evidence>
<dbReference type="GO" id="GO:0050832">
    <property type="term" value="P:defense response to fungus"/>
    <property type="evidence" value="ECO:0007669"/>
    <property type="project" value="UniProtKB-KW"/>
</dbReference>